<evidence type="ECO:0000256" key="3">
    <source>
        <dbReference type="ARBA" id="ARBA00023295"/>
    </source>
</evidence>
<dbReference type="STRING" id="4081.A0A3Q7JG33"/>
<dbReference type="GO" id="GO:0005975">
    <property type="term" value="P:carbohydrate metabolic process"/>
    <property type="evidence" value="ECO:0007669"/>
    <property type="project" value="InterPro"/>
</dbReference>
<name>A0A3Q7JG33_SOLLC</name>
<feature type="domain" description="Glycosyl hydrolase family 32 C-terminal" evidence="6">
    <location>
        <begin position="374"/>
        <end position="571"/>
    </location>
</feature>
<dbReference type="InParanoid" id="A0A3Q7JG33"/>
<dbReference type="PaxDb" id="4081-Solyc10g083300.1.1"/>
<protein>
    <recommendedName>
        <fullName evidence="9">Beta-fructofuranosidase</fullName>
    </recommendedName>
</protein>
<evidence type="ECO:0000259" key="5">
    <source>
        <dbReference type="Pfam" id="PF00251"/>
    </source>
</evidence>
<evidence type="ECO:0000313" key="8">
    <source>
        <dbReference type="Proteomes" id="UP000004994"/>
    </source>
</evidence>
<organism evidence="7">
    <name type="scientific">Solanum lycopersicum</name>
    <name type="common">Tomato</name>
    <name type="synonym">Lycopersicon esculentum</name>
    <dbReference type="NCBI Taxonomy" id="4081"/>
    <lineage>
        <taxon>Eukaryota</taxon>
        <taxon>Viridiplantae</taxon>
        <taxon>Streptophyta</taxon>
        <taxon>Embryophyta</taxon>
        <taxon>Tracheophyta</taxon>
        <taxon>Spermatophyta</taxon>
        <taxon>Magnoliopsida</taxon>
        <taxon>eudicotyledons</taxon>
        <taxon>Gunneridae</taxon>
        <taxon>Pentapetalae</taxon>
        <taxon>asterids</taxon>
        <taxon>lamiids</taxon>
        <taxon>Solanales</taxon>
        <taxon>Solanaceae</taxon>
        <taxon>Solanoideae</taxon>
        <taxon>Solaneae</taxon>
        <taxon>Solanum</taxon>
        <taxon>Solanum subgen. Lycopersicon</taxon>
    </lineage>
</organism>
<dbReference type="Proteomes" id="UP000004994">
    <property type="component" value="Chromosome 10"/>
</dbReference>
<dbReference type="InterPro" id="IPR050551">
    <property type="entry name" value="Fructan_Metab_Enzymes"/>
</dbReference>
<dbReference type="InterPro" id="IPR001362">
    <property type="entry name" value="Glyco_hydro_32"/>
</dbReference>
<comment type="subunit">
    <text evidence="4">May be present in two forms, a 70 kDa monomer and a heterodimer of the 30 kDa and 38 kDa subunits. The ratio of the levels of the two forms within cells appears to be regulated developmentally.</text>
</comment>
<feature type="domain" description="Glycosyl hydrolase family 32 N-terminal" evidence="5">
    <location>
        <begin position="56"/>
        <end position="371"/>
    </location>
</feature>
<dbReference type="InterPro" id="IPR013148">
    <property type="entry name" value="Glyco_hydro_32_N"/>
</dbReference>
<evidence type="ECO:0000259" key="6">
    <source>
        <dbReference type="Pfam" id="PF08244"/>
    </source>
</evidence>
<dbReference type="FunFam" id="2.60.120.560:FF:000002">
    <property type="entry name" value="Beta-fructofuranosidase, insoluble isoenzyme CWINV1"/>
    <property type="match status" value="2"/>
</dbReference>
<proteinExistence type="inferred from homology"/>
<dbReference type="SUPFAM" id="SSF75005">
    <property type="entry name" value="Arabinanase/levansucrase/invertase"/>
    <property type="match status" value="2"/>
</dbReference>
<dbReference type="EnsemblPlants" id="Solyc10g083290.2.1">
    <property type="protein sequence ID" value="Solyc10g083290.2.1"/>
    <property type="gene ID" value="Solyc10g083290.2"/>
</dbReference>
<dbReference type="CDD" id="cd18624">
    <property type="entry name" value="GH32_Fruct1-like"/>
    <property type="match status" value="2"/>
</dbReference>
<evidence type="ECO:0000313" key="7">
    <source>
        <dbReference type="EnsemblPlants" id="Solyc10g083290.2.1"/>
    </source>
</evidence>
<dbReference type="PANTHER" id="PTHR31953">
    <property type="entry name" value="BETA-FRUCTOFURANOSIDASE, INSOLUBLE ISOENZYME CWINV1-RELATED"/>
    <property type="match status" value="1"/>
</dbReference>
<reference evidence="7" key="1">
    <citation type="journal article" date="2012" name="Nature">
        <title>The tomato genome sequence provides insights into fleshy fruit evolution.</title>
        <authorList>
            <consortium name="Tomato Genome Consortium"/>
        </authorList>
    </citation>
    <scope>NUCLEOTIDE SEQUENCE [LARGE SCALE GENOMIC DNA]</scope>
    <source>
        <strain evidence="7">cv. Heinz 1706</strain>
    </source>
</reference>
<evidence type="ECO:0000256" key="2">
    <source>
        <dbReference type="ARBA" id="ARBA00022801"/>
    </source>
</evidence>
<evidence type="ECO:0008006" key="9">
    <source>
        <dbReference type="Google" id="ProtNLM"/>
    </source>
</evidence>
<dbReference type="FunCoup" id="A0A3Q7JG33">
    <property type="interactions" value="153"/>
</dbReference>
<dbReference type="InterPro" id="IPR013320">
    <property type="entry name" value="ConA-like_dom_sf"/>
</dbReference>
<dbReference type="Pfam" id="PF08244">
    <property type="entry name" value="Glyco_hydro_32C"/>
    <property type="match status" value="2"/>
</dbReference>
<dbReference type="InterPro" id="IPR023296">
    <property type="entry name" value="Glyco_hydro_beta-prop_sf"/>
</dbReference>
<dbReference type="Gramene" id="Solyc10g083290.2.1">
    <property type="protein sequence ID" value="Solyc10g083290.2.1"/>
    <property type="gene ID" value="Solyc10g083290.2"/>
</dbReference>
<dbReference type="InterPro" id="IPR013189">
    <property type="entry name" value="Glyco_hydro_32_C"/>
</dbReference>
<evidence type="ECO:0000256" key="1">
    <source>
        <dbReference type="ARBA" id="ARBA00009902"/>
    </source>
</evidence>
<keyword evidence="3" id="KW-0326">Glycosidase</keyword>
<dbReference type="AlphaFoldDB" id="A0A3Q7JG33"/>
<feature type="domain" description="Glycosyl hydrolase family 32 C-terminal" evidence="6">
    <location>
        <begin position="882"/>
        <end position="1079"/>
    </location>
</feature>
<dbReference type="Gene3D" id="2.60.120.560">
    <property type="entry name" value="Exo-inulinase, domain 1"/>
    <property type="match status" value="2"/>
</dbReference>
<feature type="domain" description="Glycosyl hydrolase family 32 N-terminal" evidence="5">
    <location>
        <begin position="573"/>
        <end position="879"/>
    </location>
</feature>
<dbReference type="SUPFAM" id="SSF49899">
    <property type="entry name" value="Concanavalin A-like lectins/glucanases"/>
    <property type="match status" value="2"/>
</dbReference>
<dbReference type="Pfam" id="PF00251">
    <property type="entry name" value="Glyco_hydro_32N"/>
    <property type="match status" value="2"/>
</dbReference>
<accession>A0A3Q7JG33</accession>
<keyword evidence="8" id="KW-1185">Reference proteome</keyword>
<dbReference type="Gene3D" id="2.115.10.20">
    <property type="entry name" value="Glycosyl hydrolase domain, family 43"/>
    <property type="match status" value="2"/>
</dbReference>
<reference evidence="7" key="2">
    <citation type="submission" date="2019-01" db="UniProtKB">
        <authorList>
            <consortium name="EnsemblPlants"/>
        </authorList>
    </citation>
    <scope>IDENTIFICATION</scope>
    <source>
        <strain evidence="7">cv. Heinz 1706</strain>
    </source>
</reference>
<dbReference type="GO" id="GO:0004553">
    <property type="term" value="F:hydrolase activity, hydrolyzing O-glycosyl compounds"/>
    <property type="evidence" value="ECO:0007669"/>
    <property type="project" value="InterPro"/>
</dbReference>
<sequence>MDCFKKSFLFSLPFFLLYFSIILSFNNGVNASHRVFPGLQSTSAVDVKNVHRTRYHFQPPKNWINAPMYYNGVYHLFYQYNPYGSVWGNIVWAHSVSTDLINWIPLEPAIYPSKVFDKYGTWSGSATILPDNKPIILYTGIVDAKNTQVQNYAIPADLSDPFLRKWIKPDNNPLIDADVNINKTQFRDPTTCWLGQDGHWRTLIGSLWGNKGMAILYKSRDLMKWTKVQQPLHSVDGTGNWECPDFFPVLLRGTNGLDASYKGENIKYVLKVSLDVTRFEYYTVGIYDTKKDKYIPDKTSIDGWKGLRLDYGNYYASKSFYDPSKNRRIVWGWANESDTVNDDVKKGWAGIQTIPRKIWLDSSGKQLVQWPVEELESLRGHKIQLSNRKLNKGDKIAVKGITPAQADVEVIFSFSSLDKAEPFDPNWANLYAQDVCAIKGSTVQGGLGPFGLLTLASKNLEEYTPVFFRVFKAHDKYKVLMCSDASRSTLENAKTMYKPSFAGYVDVDLTNKTLSLRSLIDHSVVESFGAGGKTCITSRVYPTLAIYDNAHLFVFNNGTETIKIESLNAWSMGPMYYNGVYHLFYQYNPKGATWGNIVWAHSVSKDLINWIPLEPAIYPSKVFDKYGTWSGSATILPGNKPVILYTGIVDANKTQVQNYAIPANMSDPYLRKWIKPDNNPLIVADKNINKIQFRDPTTAWMGRDGYWRVLVGSVRNHRGKVIMYKSNKNFMKWTKAKHPLHSAQGTGNWECPDFFPVSLKNENGLDTSYDGKDVKHVLKVSFDVTRFDHYTVGTYDTKKDKYFPDNTSIDGWKGLRLDYGNYYASKTFFDSGKNRRILLGWANESDTVDNDVKKGWAGVHPIPRKIWLDPSGKQLVQWPVQELETLRKKKVQLNNKKLNKGEKVEIKGITVAQADVEVIFSFASLDKAEPFDSSWADLYAQDVCAIKGSTVQGGLGPFGLLTLASKNLEEYTPVFFRVFKAHDNYKVLMCSDASRSSLKNETTMYKPSFAGYVDVDLADKKLSLRSLIDNSIVESFGAGGKTCITSRVYPTLAIFDKAHLFAFNNGAETITIETLNAWSMANAKLH</sequence>
<dbReference type="OMA" id="NDANKHQ"/>
<keyword evidence="2" id="KW-0378">Hydrolase</keyword>
<evidence type="ECO:0000256" key="4">
    <source>
        <dbReference type="ARBA" id="ARBA00062317"/>
    </source>
</evidence>
<dbReference type="FunFam" id="2.115.10.20:FF:000001">
    <property type="entry name" value="Beta-fructofuranosidase, insoluble isoenzyme CWINV1"/>
    <property type="match status" value="2"/>
</dbReference>
<comment type="similarity">
    <text evidence="1">Belongs to the glycosyl hydrolase 32 family.</text>
</comment>
<dbReference type="SMART" id="SM00640">
    <property type="entry name" value="Glyco_32"/>
    <property type="match status" value="2"/>
</dbReference>